<dbReference type="Proteomes" id="UP000774804">
    <property type="component" value="Unassembled WGS sequence"/>
</dbReference>
<feature type="chain" id="PRO_5036275286" evidence="1">
    <location>
        <begin position="29"/>
        <end position="159"/>
    </location>
</feature>
<proteinExistence type="predicted"/>
<reference evidence="4" key="1">
    <citation type="submission" date="2018-05" db="EMBL/GenBank/DDBJ databases">
        <title>Effector identification in a new, highly contiguous assembly of the strawberry crown rot pathogen Phytophthora cactorum.</title>
        <authorList>
            <person name="Armitage A.D."/>
            <person name="Nellist C.F."/>
            <person name="Bates H."/>
            <person name="Vickerstaff R.J."/>
            <person name="Harrison R.J."/>
        </authorList>
    </citation>
    <scope>NUCLEOTIDE SEQUENCE</scope>
    <source>
        <strain evidence="2">4032</strain>
        <strain evidence="3">P415</strain>
        <strain evidence="4">P421</strain>
    </source>
</reference>
<dbReference type="VEuPathDB" id="FungiDB:PC110_g16377"/>
<dbReference type="EMBL" id="RCML01001582">
    <property type="protein sequence ID" value="KAG2961592.1"/>
    <property type="molecule type" value="Genomic_DNA"/>
</dbReference>
<dbReference type="Proteomes" id="UP000697107">
    <property type="component" value="Unassembled WGS sequence"/>
</dbReference>
<comment type="caution">
    <text evidence="4">The sequence shown here is derived from an EMBL/GenBank/DDBJ whole genome shotgun (WGS) entry which is preliminary data.</text>
</comment>
<dbReference type="Proteomes" id="UP000760860">
    <property type="component" value="Unassembled WGS sequence"/>
</dbReference>
<evidence type="ECO:0000313" key="2">
    <source>
        <dbReference type="EMBL" id="KAG2882928.1"/>
    </source>
</evidence>
<evidence type="ECO:0000313" key="4">
    <source>
        <dbReference type="EMBL" id="KAG3207608.1"/>
    </source>
</evidence>
<keyword evidence="1" id="KW-0732">Signal</keyword>
<gene>
    <name evidence="2" type="ORF">PC115_g21802</name>
    <name evidence="3" type="ORF">PC118_g21888</name>
    <name evidence="4" type="ORF">PC129_g21352</name>
</gene>
<evidence type="ECO:0000313" key="5">
    <source>
        <dbReference type="Proteomes" id="UP000760860"/>
    </source>
</evidence>
<evidence type="ECO:0000313" key="3">
    <source>
        <dbReference type="EMBL" id="KAG2961592.1"/>
    </source>
</evidence>
<feature type="signal peptide" evidence="1">
    <location>
        <begin position="1"/>
        <end position="28"/>
    </location>
</feature>
<feature type="non-terminal residue" evidence="4">
    <location>
        <position position="1"/>
    </location>
</feature>
<protein>
    <submittedName>
        <fullName evidence="4">Uncharacterized protein</fullName>
    </submittedName>
</protein>
<name>A0A8T1H694_9STRA</name>
<accession>A0A8T1H694</accession>
<dbReference type="EMBL" id="RCMV01001690">
    <property type="protein sequence ID" value="KAG3207608.1"/>
    <property type="molecule type" value="Genomic_DNA"/>
</dbReference>
<dbReference type="AlphaFoldDB" id="A0A8T1H694"/>
<evidence type="ECO:0000256" key="1">
    <source>
        <dbReference type="SAM" id="SignalP"/>
    </source>
</evidence>
<dbReference type="EMBL" id="RCMI01001622">
    <property type="protein sequence ID" value="KAG2882928.1"/>
    <property type="molecule type" value="Genomic_DNA"/>
</dbReference>
<sequence length="159" mass="18673">CLSGHQHVDLLLVGAALVDLAGVHQLRAAREYDLDRSDVQYELDYLNAKYDDCYYYCQLGRVGDNINFHFYVNRHDGSNSELVIYADQHIHFNRNDFTADVDYWHNYNHCTINRHNADDDQQLRHFKPMDGFLHERRLAGGVDYQLEDRHVGGAMAYHW</sequence>
<organism evidence="4 5">
    <name type="scientific">Phytophthora cactorum</name>
    <dbReference type="NCBI Taxonomy" id="29920"/>
    <lineage>
        <taxon>Eukaryota</taxon>
        <taxon>Sar</taxon>
        <taxon>Stramenopiles</taxon>
        <taxon>Oomycota</taxon>
        <taxon>Peronosporomycetes</taxon>
        <taxon>Peronosporales</taxon>
        <taxon>Peronosporaceae</taxon>
        <taxon>Phytophthora</taxon>
    </lineage>
</organism>